<dbReference type="VEuPathDB" id="FungiDB:TRICI_000353"/>
<dbReference type="CDD" id="cd18871">
    <property type="entry name" value="NUDIX_Cfim25_Nudt21"/>
    <property type="match status" value="1"/>
</dbReference>
<dbReference type="PANTHER" id="PTHR13047">
    <property type="entry name" value="PRE-MRNA CLEAVAGE FACTOR IM, 25KD SUBUNIT"/>
    <property type="match status" value="1"/>
</dbReference>
<evidence type="ECO:0000313" key="3">
    <source>
        <dbReference type="Proteomes" id="UP000761534"/>
    </source>
</evidence>
<dbReference type="InterPro" id="IPR016706">
    <property type="entry name" value="Cleav_polyA_spec_factor_su5"/>
</dbReference>
<dbReference type="PIRSF" id="PIRSF017888">
    <property type="entry name" value="CPSF-25"/>
    <property type="match status" value="1"/>
</dbReference>
<comment type="caution">
    <text evidence="2">The sequence shown here is derived from an EMBL/GenBank/DDBJ whole genome shotgun (WGS) entry which is preliminary data.</text>
</comment>
<dbReference type="AlphaFoldDB" id="A0A642VDN3"/>
<name>A0A642VDN3_9ASCO</name>
<sequence length="233" mass="27197">MTTIRESSRKTTIVPHEPRMFNERQSPTIRLYPVKNYTFGIKARQPEEDPSVAARLHRLKEHYEDHGMRRTCEGVLICHERGHPFVLLLKIANAFYKLPGDYLNPGEDELEGFTRLLRNKISPEDGSDSEWDVGECIAQWWRPNFESFMYPFIPPHITRPKECKKMYLAHLPRNKTFSIPQNMKMVAVPLFELYDNATRYGSQLAAIPIYLSKYNFEFIDENDNIISSTPAKS</sequence>
<keyword evidence="1" id="KW-0507">mRNA processing</keyword>
<keyword evidence="1" id="KW-0963">Cytoplasm</keyword>
<dbReference type="GO" id="GO:0031124">
    <property type="term" value="P:mRNA 3'-end processing"/>
    <property type="evidence" value="ECO:0007669"/>
    <property type="project" value="InterPro"/>
</dbReference>
<protein>
    <recommendedName>
        <fullName evidence="1">Cleavage and polyadenylation specificity factor subunit 5</fullName>
    </recommendedName>
</protein>
<comment type="subunit">
    <text evidence="1">Homodimer (via N- and C-terminus); binds RNA as homodimer. Component of the cleavage factor Im (CFIm) complex.</text>
</comment>
<dbReference type="Gene3D" id="3.90.79.10">
    <property type="entry name" value="Nucleoside Triphosphate Pyrophosphohydrolase"/>
    <property type="match status" value="1"/>
</dbReference>
<dbReference type="Pfam" id="PF13869">
    <property type="entry name" value="NUDIX_2"/>
    <property type="match status" value="1"/>
</dbReference>
<evidence type="ECO:0000256" key="1">
    <source>
        <dbReference type="PIRNR" id="PIRNR017888"/>
    </source>
</evidence>
<dbReference type="FunFam" id="3.90.79.10:FF:000005">
    <property type="entry name" value="Cleavage and polyadenylation specificity factor subunit 5"/>
    <property type="match status" value="1"/>
</dbReference>
<keyword evidence="1" id="KW-0539">Nucleus</keyword>
<keyword evidence="3" id="KW-1185">Reference proteome</keyword>
<dbReference type="Proteomes" id="UP000761534">
    <property type="component" value="Unassembled WGS sequence"/>
</dbReference>
<reference evidence="2" key="1">
    <citation type="journal article" date="2019" name="G3 (Bethesda)">
        <title>Genome Assemblies of Two Rare Opportunistic Yeast Pathogens: Diutina rugosa (syn. Candida rugosa) and Trichomonascus ciferrii (syn. Candida ciferrii).</title>
        <authorList>
            <person name="Mixao V."/>
            <person name="Saus E."/>
            <person name="Hansen A.P."/>
            <person name="Lass-Florl C."/>
            <person name="Gabaldon T."/>
        </authorList>
    </citation>
    <scope>NUCLEOTIDE SEQUENCE</scope>
    <source>
        <strain evidence="2">CBS 4856</strain>
    </source>
</reference>
<dbReference type="GO" id="GO:0005849">
    <property type="term" value="C:mRNA cleavage factor complex"/>
    <property type="evidence" value="ECO:0007669"/>
    <property type="project" value="UniProtKB-UniRule"/>
</dbReference>
<evidence type="ECO:0000313" key="2">
    <source>
        <dbReference type="EMBL" id="KAA8917487.1"/>
    </source>
</evidence>
<comment type="subcellular location">
    <subcellularLocation>
        <location evidence="1">Nucleus</location>
    </subcellularLocation>
    <subcellularLocation>
        <location evidence="1">Cytoplasm</location>
    </subcellularLocation>
</comment>
<dbReference type="GO" id="GO:0003729">
    <property type="term" value="F:mRNA binding"/>
    <property type="evidence" value="ECO:0007669"/>
    <property type="project" value="UniProtKB-UniRule"/>
</dbReference>
<accession>A0A642VDN3</accession>
<proteinExistence type="inferred from homology"/>
<comment type="similarity">
    <text evidence="1">Belongs to the Nudix hydrolase family. CPSF5 subfamily.</text>
</comment>
<comment type="function">
    <text evidence="1">Component of the cleavage factor Im (CFIm) complex that functions as an activator of the pre-mRNA 3'-end cleavage and polyadenylation processing required for the maturation of pre-mRNA into functional mRNAs. CFIm contributes to the recruitment of multiprotein complexes on specific sequences on the pre-mRNA 3'-end, so called cleavage and polyadenylation signals (pA signals). Most pre-mRNAs contain multiple pA signals, resulting in alternative cleavage and polyadenylation (APA) producing mRNAs with variable 3'-end formation. The CFIm complex acts as a key regulator of cleavage and polyadenylation site choice during APA through its binding to 5'-UGUA-3' elements localized in the 3'-untranslated region (UTR) for a huge number of pre-mRNAs.</text>
</comment>
<dbReference type="GO" id="GO:0005737">
    <property type="term" value="C:cytoplasm"/>
    <property type="evidence" value="ECO:0007669"/>
    <property type="project" value="UniProtKB-SubCell"/>
</dbReference>
<dbReference type="OrthoDB" id="277288at2759"/>
<dbReference type="EMBL" id="SWFS01000032">
    <property type="protein sequence ID" value="KAA8917487.1"/>
    <property type="molecule type" value="Genomic_DNA"/>
</dbReference>
<keyword evidence="1" id="KW-0694">RNA-binding</keyword>
<gene>
    <name evidence="2" type="ORF">TRICI_000353</name>
</gene>
<organism evidence="2 3">
    <name type="scientific">Trichomonascus ciferrii</name>
    <dbReference type="NCBI Taxonomy" id="44093"/>
    <lineage>
        <taxon>Eukaryota</taxon>
        <taxon>Fungi</taxon>
        <taxon>Dikarya</taxon>
        <taxon>Ascomycota</taxon>
        <taxon>Saccharomycotina</taxon>
        <taxon>Dipodascomycetes</taxon>
        <taxon>Dipodascales</taxon>
        <taxon>Trichomonascaceae</taxon>
        <taxon>Trichomonascus</taxon>
        <taxon>Trichomonascus ciferrii complex</taxon>
    </lineage>
</organism>